<sequence length="529" mass="51570">STSAINYSVLTAGARIDIAGVVSVPGTITLDNTYGCTGVSCAPATGYLNTALASWATYVTTSYGVQVESALTGTAITIKGINNAANTGAVLLQAALVSTTGDINITGTTTSGWAITNYINGVGAYNNTNTANSGAINLTATATTTGYGVYFVSYGAMSAKSITVIGNSAGNYAAYLGAMTIVSGGGNINVTGTVATSSNTAIYQAGAIADNAAGSNISFIANGIINQTGTIALVANTTGTAASITYNTTSDGIASTIATGALTVAAGTNNSAINFIAKSAGAAINPGVIGSTTVALPGYVLLDNTYGCSGTGCTPITGFINTTSANLSLATTSIGLTINNAIYASGSITLNGIASGSQGINYSAVMTSTANNVTLNGGTTNNYAVYNGGQATLITANNINITGTSTLAAGWDVYIGPLTINSAATGGSITVTGNVINTPGVNGGINQSGAITGVSGTNISFISNNNISQAGTITLPANTSGTASNITYNTTGGAATTTNSKLATVTTGALSIGANSTSAINYSVLTAGA</sequence>
<name>A0ABX9FBI3_9BURK</name>
<keyword evidence="2" id="KW-1185">Reference proteome</keyword>
<evidence type="ECO:0000313" key="1">
    <source>
        <dbReference type="EMBL" id="RAZ41260.1"/>
    </source>
</evidence>
<organism evidence="1 2">
    <name type="scientific">Polynucleobacter paneuropaeus</name>
    <dbReference type="NCBI Taxonomy" id="2527775"/>
    <lineage>
        <taxon>Bacteria</taxon>
        <taxon>Pseudomonadati</taxon>
        <taxon>Pseudomonadota</taxon>
        <taxon>Betaproteobacteria</taxon>
        <taxon>Burkholderiales</taxon>
        <taxon>Burkholderiaceae</taxon>
        <taxon>Polynucleobacter</taxon>
    </lineage>
</organism>
<dbReference type="RefSeq" id="WP_161951843.1">
    <property type="nucleotide sequence ID" value="NZ_QMCH01000005.1"/>
</dbReference>
<proteinExistence type="predicted"/>
<gene>
    <name evidence="1" type="ORF">DP176_08145</name>
</gene>
<reference evidence="1 2" key="1">
    <citation type="submission" date="2018-06" db="EMBL/GenBank/DDBJ databases">
        <title>Genome of strain Polynucleobacter sp. FUKU-NW-11.</title>
        <authorList>
            <person name="Hahn M.W."/>
        </authorList>
    </citation>
    <scope>NUCLEOTIDE SEQUENCE [LARGE SCALE GENOMIC DNA]</scope>
    <source>
        <strain evidence="2">FUKU-NW11</strain>
    </source>
</reference>
<feature type="non-terminal residue" evidence="1">
    <location>
        <position position="1"/>
    </location>
</feature>
<dbReference type="Proteomes" id="UP000251072">
    <property type="component" value="Unassembled WGS sequence"/>
</dbReference>
<dbReference type="EMBL" id="QMCH01000005">
    <property type="protein sequence ID" value="RAZ41260.1"/>
    <property type="molecule type" value="Genomic_DNA"/>
</dbReference>
<protein>
    <submittedName>
        <fullName evidence="1">Uncharacterized protein</fullName>
    </submittedName>
</protein>
<evidence type="ECO:0000313" key="2">
    <source>
        <dbReference type="Proteomes" id="UP000251072"/>
    </source>
</evidence>
<feature type="non-terminal residue" evidence="1">
    <location>
        <position position="529"/>
    </location>
</feature>
<comment type="caution">
    <text evidence="1">The sequence shown here is derived from an EMBL/GenBank/DDBJ whole genome shotgun (WGS) entry which is preliminary data.</text>
</comment>
<accession>A0ABX9FBI3</accession>